<evidence type="ECO:0000256" key="1">
    <source>
        <dbReference type="ARBA" id="ARBA00001973"/>
    </source>
</evidence>
<reference evidence="18 19" key="1">
    <citation type="journal article" date="2016" name="Mol. Biol. Evol.">
        <title>Comparative Genomics of Early-Diverging Mushroom-Forming Fungi Provides Insights into the Origins of Lignocellulose Decay Capabilities.</title>
        <authorList>
            <person name="Nagy L.G."/>
            <person name="Riley R."/>
            <person name="Tritt A."/>
            <person name="Adam C."/>
            <person name="Daum C."/>
            <person name="Floudas D."/>
            <person name="Sun H."/>
            <person name="Yadav J.S."/>
            <person name="Pangilinan J."/>
            <person name="Larsson K.H."/>
            <person name="Matsuura K."/>
            <person name="Barry K."/>
            <person name="Labutti K."/>
            <person name="Kuo R."/>
            <person name="Ohm R.A."/>
            <person name="Bhattacharya S.S."/>
            <person name="Shirouzu T."/>
            <person name="Yoshinaga Y."/>
            <person name="Martin F.M."/>
            <person name="Grigoriev I.V."/>
            <person name="Hibbett D.S."/>
        </authorList>
    </citation>
    <scope>NUCLEOTIDE SEQUENCE [LARGE SCALE GENOMIC DNA]</scope>
    <source>
        <strain evidence="18 19">HHB12029</strain>
    </source>
</reference>
<dbReference type="GO" id="GO:0030245">
    <property type="term" value="P:cellulose catabolic process"/>
    <property type="evidence" value="ECO:0007669"/>
    <property type="project" value="UniProtKB-KW"/>
</dbReference>
<evidence type="ECO:0000256" key="14">
    <source>
        <dbReference type="ARBA" id="ARBA00045077"/>
    </source>
</evidence>
<keyword evidence="5" id="KW-0732">Signal</keyword>
<protein>
    <recommendedName>
        <fullName evidence="15">lytic cellulose monooxygenase (C4-dehydrogenating)</fullName>
        <ecNumber evidence="15">1.14.99.56</ecNumber>
    </recommendedName>
</protein>
<dbReference type="AlphaFoldDB" id="A0A165KR54"/>
<dbReference type="Pfam" id="PF03443">
    <property type="entry name" value="AA9"/>
    <property type="match status" value="1"/>
</dbReference>
<evidence type="ECO:0000259" key="17">
    <source>
        <dbReference type="Pfam" id="PF03443"/>
    </source>
</evidence>
<keyword evidence="10" id="KW-1015">Disulfide bond</keyword>
<feature type="region of interest" description="Disordered" evidence="16">
    <location>
        <begin position="119"/>
        <end position="170"/>
    </location>
</feature>
<dbReference type="PANTHER" id="PTHR33353:SF10">
    <property type="entry name" value="ENDO-BETA-1,4-GLUCANASE D"/>
    <property type="match status" value="1"/>
</dbReference>
<evidence type="ECO:0000256" key="16">
    <source>
        <dbReference type="SAM" id="MobiDB-lite"/>
    </source>
</evidence>
<evidence type="ECO:0000256" key="3">
    <source>
        <dbReference type="ARBA" id="ARBA00022525"/>
    </source>
</evidence>
<evidence type="ECO:0000256" key="10">
    <source>
        <dbReference type="ARBA" id="ARBA00023157"/>
    </source>
</evidence>
<organism evidence="18 19">
    <name type="scientific">Exidia glandulosa HHB12029</name>
    <dbReference type="NCBI Taxonomy" id="1314781"/>
    <lineage>
        <taxon>Eukaryota</taxon>
        <taxon>Fungi</taxon>
        <taxon>Dikarya</taxon>
        <taxon>Basidiomycota</taxon>
        <taxon>Agaricomycotina</taxon>
        <taxon>Agaricomycetes</taxon>
        <taxon>Auriculariales</taxon>
        <taxon>Exidiaceae</taxon>
        <taxon>Exidia</taxon>
    </lineage>
</organism>
<evidence type="ECO:0000256" key="9">
    <source>
        <dbReference type="ARBA" id="ARBA00023033"/>
    </source>
</evidence>
<comment type="cofactor">
    <cofactor evidence="1">
        <name>Cu(2+)</name>
        <dbReference type="ChEBI" id="CHEBI:29036"/>
    </cofactor>
</comment>
<comment type="subcellular location">
    <subcellularLocation>
        <location evidence="2">Secreted</location>
    </subcellularLocation>
</comment>
<feature type="compositionally biased region" description="Low complexity" evidence="16">
    <location>
        <begin position="120"/>
        <end position="150"/>
    </location>
</feature>
<keyword evidence="12" id="KW-0624">Polysaccharide degradation</keyword>
<comment type="similarity">
    <text evidence="13">Belongs to the polysaccharide monooxygenase AA9 family.</text>
</comment>
<keyword evidence="4" id="KW-0479">Metal-binding</keyword>
<keyword evidence="7" id="KW-0560">Oxidoreductase</keyword>
<evidence type="ECO:0000256" key="13">
    <source>
        <dbReference type="ARBA" id="ARBA00044502"/>
    </source>
</evidence>
<evidence type="ECO:0000256" key="4">
    <source>
        <dbReference type="ARBA" id="ARBA00022723"/>
    </source>
</evidence>
<evidence type="ECO:0000256" key="2">
    <source>
        <dbReference type="ARBA" id="ARBA00004613"/>
    </source>
</evidence>
<name>A0A165KR54_EXIGL</name>
<evidence type="ECO:0000256" key="6">
    <source>
        <dbReference type="ARBA" id="ARBA00023001"/>
    </source>
</evidence>
<evidence type="ECO:0000313" key="18">
    <source>
        <dbReference type="EMBL" id="KZV96726.1"/>
    </source>
</evidence>
<gene>
    <name evidence="18" type="ORF">EXIGLDRAFT_732523</name>
</gene>
<evidence type="ECO:0000256" key="12">
    <source>
        <dbReference type="ARBA" id="ARBA00023326"/>
    </source>
</evidence>
<keyword evidence="19" id="KW-1185">Reference proteome</keyword>
<keyword evidence="9" id="KW-0503">Monooxygenase</keyword>
<keyword evidence="8" id="KW-0186">Copper</keyword>
<dbReference type="EMBL" id="KV425939">
    <property type="protein sequence ID" value="KZV96726.1"/>
    <property type="molecule type" value="Genomic_DNA"/>
</dbReference>
<dbReference type="GO" id="GO:0004497">
    <property type="term" value="F:monooxygenase activity"/>
    <property type="evidence" value="ECO:0007669"/>
    <property type="project" value="UniProtKB-KW"/>
</dbReference>
<proteinExistence type="inferred from homology"/>
<dbReference type="EC" id="1.14.99.56" evidence="15"/>
<dbReference type="GO" id="GO:0005576">
    <property type="term" value="C:extracellular region"/>
    <property type="evidence" value="ECO:0007669"/>
    <property type="project" value="UniProtKB-SubCell"/>
</dbReference>
<dbReference type="InterPro" id="IPR005103">
    <property type="entry name" value="AA9_LPMO"/>
</dbReference>
<dbReference type="OrthoDB" id="4849160at2759"/>
<dbReference type="Gene3D" id="2.70.50.70">
    <property type="match status" value="1"/>
</dbReference>
<evidence type="ECO:0000256" key="15">
    <source>
        <dbReference type="ARBA" id="ARBA00047174"/>
    </source>
</evidence>
<dbReference type="GO" id="GO:0046872">
    <property type="term" value="F:metal ion binding"/>
    <property type="evidence" value="ECO:0007669"/>
    <property type="project" value="UniProtKB-KW"/>
</dbReference>
<keyword evidence="6" id="KW-0136">Cellulose degradation</keyword>
<evidence type="ECO:0000256" key="8">
    <source>
        <dbReference type="ARBA" id="ARBA00023008"/>
    </source>
</evidence>
<dbReference type="Proteomes" id="UP000077266">
    <property type="component" value="Unassembled WGS sequence"/>
</dbReference>
<dbReference type="PANTHER" id="PTHR33353">
    <property type="entry name" value="PUTATIVE (AFU_ORTHOLOGUE AFUA_1G12560)-RELATED"/>
    <property type="match status" value="1"/>
</dbReference>
<feature type="domain" description="Auxiliary Activity family 9 catalytic" evidence="17">
    <location>
        <begin position="2"/>
        <end position="108"/>
    </location>
</feature>
<evidence type="ECO:0000256" key="11">
    <source>
        <dbReference type="ARBA" id="ARBA00023277"/>
    </source>
</evidence>
<keyword evidence="3" id="KW-0964">Secreted</keyword>
<keyword evidence="11" id="KW-0119">Carbohydrate metabolism</keyword>
<dbReference type="InterPro" id="IPR049892">
    <property type="entry name" value="AA9"/>
</dbReference>
<dbReference type="InParanoid" id="A0A165KR54"/>
<sequence length="170" mass="18333">MQWFKIDEQGFLADGSWTQSLYNQNKTTTAVVPAALENGDYLIRHEIIALHVLPAEFYISCIQATVSGGSDKATDIPAEFLAKFPGGYTTQDKGVTTDVFSQFQPSEYQYPGPKLFFADSTASPSSGNSSSSSSPSSSSTTSSAPASTPTKVKCKAKRSLASRHRLPRNH</sequence>
<comment type="catalytic activity">
    <reaction evidence="14">
        <text>[(1-&gt;4)-beta-D-glucosyl]n+m + reduced acceptor + O2 = 4-dehydro-beta-D-glucosyl-[(1-&gt;4)-beta-D-glucosyl]n-1 + [(1-&gt;4)-beta-D-glucosyl]m + acceptor + H2O.</text>
        <dbReference type="EC" id="1.14.99.56"/>
    </reaction>
</comment>
<evidence type="ECO:0000313" key="19">
    <source>
        <dbReference type="Proteomes" id="UP000077266"/>
    </source>
</evidence>
<evidence type="ECO:0000256" key="7">
    <source>
        <dbReference type="ARBA" id="ARBA00023002"/>
    </source>
</evidence>
<evidence type="ECO:0000256" key="5">
    <source>
        <dbReference type="ARBA" id="ARBA00022729"/>
    </source>
</evidence>
<accession>A0A165KR54</accession>
<feature type="compositionally biased region" description="Basic residues" evidence="16">
    <location>
        <begin position="152"/>
        <end position="170"/>
    </location>
</feature>